<sequence>VTACRLAGAPTNRSPSLVKETTDGVVREPSAFSTTFGLPPSMSATQLLVVPRSMPMTA</sequence>
<accession>A0A0D3K9V6</accession>
<evidence type="ECO:0000313" key="2">
    <source>
        <dbReference type="EnsemblProtists" id="EOD32541"/>
    </source>
</evidence>
<keyword evidence="3" id="KW-1185">Reference proteome</keyword>
<dbReference type="HOGENOM" id="CLU_2985410_0_0_1"/>
<dbReference type="GeneID" id="17277815"/>
<proteinExistence type="predicted"/>
<evidence type="ECO:0000256" key="1">
    <source>
        <dbReference type="SAM" id="MobiDB-lite"/>
    </source>
</evidence>
<name>A0A0D3K9V6_EMIH1</name>
<dbReference type="PaxDb" id="2903-EOD32541"/>
<dbReference type="RefSeq" id="XP_005784970.1">
    <property type="nucleotide sequence ID" value="XM_005784913.1"/>
</dbReference>
<reference evidence="2" key="2">
    <citation type="submission" date="2024-10" db="UniProtKB">
        <authorList>
            <consortium name="EnsemblProtists"/>
        </authorList>
    </citation>
    <scope>IDENTIFICATION</scope>
</reference>
<protein>
    <submittedName>
        <fullName evidence="2">Uncharacterized protein</fullName>
    </submittedName>
</protein>
<feature type="region of interest" description="Disordered" evidence="1">
    <location>
        <begin position="1"/>
        <end position="22"/>
    </location>
</feature>
<organism evidence="2 3">
    <name type="scientific">Emiliania huxleyi (strain CCMP1516)</name>
    <dbReference type="NCBI Taxonomy" id="280463"/>
    <lineage>
        <taxon>Eukaryota</taxon>
        <taxon>Haptista</taxon>
        <taxon>Haptophyta</taxon>
        <taxon>Prymnesiophyceae</taxon>
        <taxon>Isochrysidales</taxon>
        <taxon>Noelaerhabdaceae</taxon>
        <taxon>Emiliania</taxon>
    </lineage>
</organism>
<dbReference type="AlphaFoldDB" id="A0A0D3K9V6"/>
<reference evidence="3" key="1">
    <citation type="journal article" date="2013" name="Nature">
        <title>Pan genome of the phytoplankton Emiliania underpins its global distribution.</title>
        <authorList>
            <person name="Read B.A."/>
            <person name="Kegel J."/>
            <person name="Klute M.J."/>
            <person name="Kuo A."/>
            <person name="Lefebvre S.C."/>
            <person name="Maumus F."/>
            <person name="Mayer C."/>
            <person name="Miller J."/>
            <person name="Monier A."/>
            <person name="Salamov A."/>
            <person name="Young J."/>
            <person name="Aguilar M."/>
            <person name="Claverie J.M."/>
            <person name="Frickenhaus S."/>
            <person name="Gonzalez K."/>
            <person name="Herman E.K."/>
            <person name="Lin Y.C."/>
            <person name="Napier J."/>
            <person name="Ogata H."/>
            <person name="Sarno A.F."/>
            <person name="Shmutz J."/>
            <person name="Schroeder D."/>
            <person name="de Vargas C."/>
            <person name="Verret F."/>
            <person name="von Dassow P."/>
            <person name="Valentin K."/>
            <person name="Van de Peer Y."/>
            <person name="Wheeler G."/>
            <person name="Dacks J.B."/>
            <person name="Delwiche C.F."/>
            <person name="Dyhrman S.T."/>
            <person name="Glockner G."/>
            <person name="John U."/>
            <person name="Richards T."/>
            <person name="Worden A.Z."/>
            <person name="Zhang X."/>
            <person name="Grigoriev I.V."/>
            <person name="Allen A.E."/>
            <person name="Bidle K."/>
            <person name="Borodovsky M."/>
            <person name="Bowler C."/>
            <person name="Brownlee C."/>
            <person name="Cock J.M."/>
            <person name="Elias M."/>
            <person name="Gladyshev V.N."/>
            <person name="Groth M."/>
            <person name="Guda C."/>
            <person name="Hadaegh A."/>
            <person name="Iglesias-Rodriguez M.D."/>
            <person name="Jenkins J."/>
            <person name="Jones B.M."/>
            <person name="Lawson T."/>
            <person name="Leese F."/>
            <person name="Lindquist E."/>
            <person name="Lobanov A."/>
            <person name="Lomsadze A."/>
            <person name="Malik S.B."/>
            <person name="Marsh M.E."/>
            <person name="Mackinder L."/>
            <person name="Mock T."/>
            <person name="Mueller-Roeber B."/>
            <person name="Pagarete A."/>
            <person name="Parker M."/>
            <person name="Probert I."/>
            <person name="Quesneville H."/>
            <person name="Raines C."/>
            <person name="Rensing S.A."/>
            <person name="Riano-Pachon D.M."/>
            <person name="Richier S."/>
            <person name="Rokitta S."/>
            <person name="Shiraiwa Y."/>
            <person name="Soanes D.M."/>
            <person name="van der Giezen M."/>
            <person name="Wahlund T.M."/>
            <person name="Williams B."/>
            <person name="Wilson W."/>
            <person name="Wolfe G."/>
            <person name="Wurch L.L."/>
        </authorList>
    </citation>
    <scope>NUCLEOTIDE SEQUENCE</scope>
</reference>
<dbReference type="EnsemblProtists" id="EOD32541">
    <property type="protein sequence ID" value="EOD32541"/>
    <property type="gene ID" value="EMIHUDRAFT_50002"/>
</dbReference>
<dbReference type="Proteomes" id="UP000013827">
    <property type="component" value="Unassembled WGS sequence"/>
</dbReference>
<evidence type="ECO:0000313" key="3">
    <source>
        <dbReference type="Proteomes" id="UP000013827"/>
    </source>
</evidence>
<dbReference type="eggNOG" id="ENOG502SDS4">
    <property type="taxonomic scope" value="Eukaryota"/>
</dbReference>
<dbReference type="KEGG" id="ehx:EMIHUDRAFT_50002"/>